<dbReference type="Proteomes" id="UP000579153">
    <property type="component" value="Unassembled WGS sequence"/>
</dbReference>
<keyword evidence="1" id="KW-0812">Transmembrane</keyword>
<name>A0A7W9GAU1_9ACTN</name>
<organism evidence="2 3">
    <name type="scientific">Nonomuraea jabiensis</name>
    <dbReference type="NCBI Taxonomy" id="882448"/>
    <lineage>
        <taxon>Bacteria</taxon>
        <taxon>Bacillati</taxon>
        <taxon>Actinomycetota</taxon>
        <taxon>Actinomycetes</taxon>
        <taxon>Streptosporangiales</taxon>
        <taxon>Streptosporangiaceae</taxon>
        <taxon>Nonomuraea</taxon>
    </lineage>
</organism>
<dbReference type="Pfam" id="PF10067">
    <property type="entry name" value="DUF2306"/>
    <property type="match status" value="1"/>
</dbReference>
<keyword evidence="1" id="KW-0472">Membrane</keyword>
<feature type="transmembrane region" description="Helical" evidence="1">
    <location>
        <begin position="185"/>
        <end position="203"/>
    </location>
</feature>
<protein>
    <submittedName>
        <fullName evidence="2">Putative membrane protein</fullName>
    </submittedName>
</protein>
<evidence type="ECO:0000313" key="2">
    <source>
        <dbReference type="EMBL" id="MBB5780377.1"/>
    </source>
</evidence>
<dbReference type="AlphaFoldDB" id="A0A7W9GAU1"/>
<dbReference type="InterPro" id="IPR018750">
    <property type="entry name" value="DUF2306_membrane"/>
</dbReference>
<comment type="caution">
    <text evidence="2">The sequence shown here is derived from an EMBL/GenBank/DDBJ whole genome shotgun (WGS) entry which is preliminary data.</text>
</comment>
<gene>
    <name evidence="2" type="ORF">HD596_007133</name>
</gene>
<keyword evidence="1" id="KW-1133">Transmembrane helix</keyword>
<feature type="transmembrane region" description="Helical" evidence="1">
    <location>
        <begin position="119"/>
        <end position="140"/>
    </location>
</feature>
<evidence type="ECO:0000313" key="3">
    <source>
        <dbReference type="Proteomes" id="UP000579153"/>
    </source>
</evidence>
<feature type="transmembrane region" description="Helical" evidence="1">
    <location>
        <begin position="152"/>
        <end position="173"/>
    </location>
</feature>
<feature type="transmembrane region" description="Helical" evidence="1">
    <location>
        <begin position="45"/>
        <end position="68"/>
    </location>
</feature>
<dbReference type="RefSeq" id="WP_221519661.1">
    <property type="nucleotide sequence ID" value="NZ_JACHMB010000001.1"/>
</dbReference>
<sequence>MTHTKAGRLIPAGLLALSAVPVIAGAIRAAELAGGAAITPDNARFFAAPAPVLLHIAGVTVYSVLGAFQFAPGFRRRRPAWHRAAGRVLVPAGLVAALAGLWMTLFSDLPDGDTGLLTVFRLAAGSAMAGSLVLGFAAILRRDVARHRAWMIRAYALGMGAGTQAVLLSAWYAATGADPYDVTRALLQGLCWGINLAVAEWAIRRRPRAGFSDEIRFGRSADRDRPSGR</sequence>
<keyword evidence="3" id="KW-1185">Reference proteome</keyword>
<feature type="transmembrane region" description="Helical" evidence="1">
    <location>
        <begin position="88"/>
        <end position="107"/>
    </location>
</feature>
<dbReference type="EMBL" id="JACHMB010000001">
    <property type="protein sequence ID" value="MBB5780377.1"/>
    <property type="molecule type" value="Genomic_DNA"/>
</dbReference>
<accession>A0A7W9GAU1</accession>
<proteinExistence type="predicted"/>
<reference evidence="2 3" key="1">
    <citation type="submission" date="2020-08" db="EMBL/GenBank/DDBJ databases">
        <title>Sequencing the genomes of 1000 actinobacteria strains.</title>
        <authorList>
            <person name="Klenk H.-P."/>
        </authorList>
    </citation>
    <scope>NUCLEOTIDE SEQUENCE [LARGE SCALE GENOMIC DNA]</scope>
    <source>
        <strain evidence="2 3">DSM 45507</strain>
    </source>
</reference>
<evidence type="ECO:0000256" key="1">
    <source>
        <dbReference type="SAM" id="Phobius"/>
    </source>
</evidence>